<dbReference type="Pfam" id="PF00172">
    <property type="entry name" value="Zn_clus"/>
    <property type="match status" value="1"/>
</dbReference>
<evidence type="ECO:0000256" key="3">
    <source>
        <dbReference type="SAM" id="MobiDB-lite"/>
    </source>
</evidence>
<feature type="compositionally biased region" description="Polar residues" evidence="3">
    <location>
        <begin position="981"/>
        <end position="1000"/>
    </location>
</feature>
<feature type="compositionally biased region" description="Acidic residues" evidence="3">
    <location>
        <begin position="212"/>
        <end position="221"/>
    </location>
</feature>
<evidence type="ECO:0000256" key="1">
    <source>
        <dbReference type="ARBA" id="ARBA00022723"/>
    </source>
</evidence>
<dbReference type="GO" id="GO:0006351">
    <property type="term" value="P:DNA-templated transcription"/>
    <property type="evidence" value="ECO:0007669"/>
    <property type="project" value="InterPro"/>
</dbReference>
<feature type="region of interest" description="Disordered" evidence="3">
    <location>
        <begin position="962"/>
        <end position="1000"/>
    </location>
</feature>
<keyword evidence="1" id="KW-0479">Metal-binding</keyword>
<dbReference type="AlphaFoldDB" id="A0A8H4J0V1"/>
<dbReference type="InterPro" id="IPR007219">
    <property type="entry name" value="XnlR_reg_dom"/>
</dbReference>
<evidence type="ECO:0000313" key="5">
    <source>
        <dbReference type="EMBL" id="KAF4310892.1"/>
    </source>
</evidence>
<keyword evidence="6" id="KW-1185">Reference proteome</keyword>
<evidence type="ECO:0000259" key="4">
    <source>
        <dbReference type="PROSITE" id="PS50048"/>
    </source>
</evidence>
<dbReference type="PANTHER" id="PTHR47654">
    <property type="entry name" value="ZN(II)2CYS6 TRANSCRIPTION FACTOR (EUROFUNG)-RELATED"/>
    <property type="match status" value="1"/>
</dbReference>
<proteinExistence type="predicted"/>
<dbReference type="InterPro" id="IPR036864">
    <property type="entry name" value="Zn2-C6_fun-type_DNA-bd_sf"/>
</dbReference>
<feature type="region of interest" description="Disordered" evidence="3">
    <location>
        <begin position="166"/>
        <end position="222"/>
    </location>
</feature>
<dbReference type="SMART" id="SM00906">
    <property type="entry name" value="Fungal_trans"/>
    <property type="match status" value="1"/>
</dbReference>
<dbReference type="GO" id="GO:0008270">
    <property type="term" value="F:zinc ion binding"/>
    <property type="evidence" value="ECO:0007669"/>
    <property type="project" value="InterPro"/>
</dbReference>
<feature type="compositionally biased region" description="Low complexity" evidence="3">
    <location>
        <begin position="36"/>
        <end position="45"/>
    </location>
</feature>
<dbReference type="PANTHER" id="PTHR47654:SF5">
    <property type="entry name" value="TRANSCRIPTION FACTOR DOMAIN-CONTAINING PROTEIN"/>
    <property type="match status" value="1"/>
</dbReference>
<dbReference type="PROSITE" id="PS00463">
    <property type="entry name" value="ZN2_CY6_FUNGAL_1"/>
    <property type="match status" value="1"/>
</dbReference>
<dbReference type="InterPro" id="IPR053230">
    <property type="entry name" value="Trans_reg_galc"/>
</dbReference>
<name>A0A8H4J0V1_9PEZI</name>
<dbReference type="Proteomes" id="UP000572817">
    <property type="component" value="Unassembled WGS sequence"/>
</dbReference>
<feature type="region of interest" description="Disordered" evidence="3">
    <location>
        <begin position="253"/>
        <end position="277"/>
    </location>
</feature>
<dbReference type="InterPro" id="IPR001138">
    <property type="entry name" value="Zn2Cys6_DnaBD"/>
</dbReference>
<protein>
    <recommendedName>
        <fullName evidence="4">Zn(2)-C6 fungal-type domain-containing protein</fullName>
    </recommendedName>
</protein>
<evidence type="ECO:0000313" key="6">
    <source>
        <dbReference type="Proteomes" id="UP000572817"/>
    </source>
</evidence>
<dbReference type="EMBL" id="WWBZ02000012">
    <property type="protein sequence ID" value="KAF4310892.1"/>
    <property type="molecule type" value="Genomic_DNA"/>
</dbReference>
<feature type="compositionally biased region" description="Polar residues" evidence="3">
    <location>
        <begin position="533"/>
        <end position="546"/>
    </location>
</feature>
<feature type="compositionally biased region" description="Basic and acidic residues" evidence="3">
    <location>
        <begin position="253"/>
        <end position="263"/>
    </location>
</feature>
<sequence>MSSGRPPAEHHNRAKSDASARSTRNDSAQQSRRESQQLPSSQLPSNMDLAGFTSPPTGKVAIPPLHPRADPIPSNASLEKKRTSKACTECRLRKIKCSGKKPTCEHCEQCQIPCVYAEGKREQNKRATERGDRLLQIVRDISREVDLPSHLLQKVQAVESEVVDDDMSVRSAQTTATKRRRKSFENELTEKRRRSRSPSGQQGEADVSADVGSEESVDLAAEDFNRTEKVRATGFMGKNSEVAWAQRLSHAQVEGRDSLENRAGHYGRPGNTEDDKQNRMAANRLRRGLETKQGAPLADFTYHRDTESVLTLDHVDKDELPPLETAKKLLSCYLNAVQDALPILAKSDILNQFRHYSRSKHPESLPATWRAILNMVFALGSMFSHLTNAPWQGDERDHFIYYTRALHLGLPGDTMTAHPDLQRIQVIGLISFYYMAISQVSRSWVMIGLACRHAIALGLHLRNIDDKMDAFAREKRVKVWWSLYYVEYILCEITGRPSTIDHRFCSVPAPAPIEETCLAQSPGRKQLEEWNKSQDGYDTPSSGSKQTTEDMEDMPSTANQFRCRVKLAVISQKIFVKLYSAHTVTKSWKKAQDEISSIGEEVDGWYRNLPKQFQFTRSENDDKAFLRERMLLAFSYYSTKMILNRPCLCRVDQRIEKQGQKSKNIDMDRARECINAARSMCDLLPDTDVPNIVWIYTNGPWWCIVHHLMQAMTVLMLELAFEVFHMANPAADQDTILQLAKKLLRWLTMMAALGNEGARSACKQARDQFKGFAPFEKINTSDLVKIAEYGPDMLQQQLAGGGGLDPKGQLDKAQGLTTDVRDQEMKEKNVWPKTEQPGLTEDFQSLQGITMDSSFGQESILGTQQDILAGNPFQEASQETWTDPGSTDPWHDNHLDPFSPLWKNGFFQTAYDLNNPFTSLDTSLPLNQITTGPPTSLPHHMAGMNLDVYANPYVGSSPIGSTAGPSGAAIAQAQQPHQQEVIGSSGNPYLYPLSSQSHEH</sequence>
<gene>
    <name evidence="5" type="ORF">GTA08_BOTSDO13548</name>
</gene>
<reference evidence="5" key="1">
    <citation type="submission" date="2020-04" db="EMBL/GenBank/DDBJ databases">
        <title>Genome Assembly and Annotation of Botryosphaeria dothidea sdau 11-99, a Latent Pathogen of Apple Fruit Ring Rot in China.</title>
        <authorList>
            <person name="Yu C."/>
            <person name="Diao Y."/>
            <person name="Lu Q."/>
            <person name="Zhao J."/>
            <person name="Cui S."/>
            <person name="Peng C."/>
            <person name="He B."/>
            <person name="Liu H."/>
        </authorList>
    </citation>
    <scope>NUCLEOTIDE SEQUENCE [LARGE SCALE GENOMIC DNA]</scope>
    <source>
        <strain evidence="5">Sdau11-99</strain>
    </source>
</reference>
<dbReference type="GO" id="GO:0003677">
    <property type="term" value="F:DNA binding"/>
    <property type="evidence" value="ECO:0007669"/>
    <property type="project" value="InterPro"/>
</dbReference>
<dbReference type="Pfam" id="PF04082">
    <property type="entry name" value="Fungal_trans"/>
    <property type="match status" value="1"/>
</dbReference>
<feature type="domain" description="Zn(2)-C6 fungal-type" evidence="4">
    <location>
        <begin position="86"/>
        <end position="116"/>
    </location>
</feature>
<dbReference type="CDD" id="cd00067">
    <property type="entry name" value="GAL4"/>
    <property type="match status" value="1"/>
</dbReference>
<evidence type="ECO:0000256" key="2">
    <source>
        <dbReference type="ARBA" id="ARBA00023242"/>
    </source>
</evidence>
<feature type="compositionally biased region" description="Low complexity" evidence="3">
    <location>
        <begin position="968"/>
        <end position="979"/>
    </location>
</feature>
<dbReference type="SUPFAM" id="SSF57701">
    <property type="entry name" value="Zn2/Cys6 DNA-binding domain"/>
    <property type="match status" value="1"/>
</dbReference>
<feature type="region of interest" description="Disordered" evidence="3">
    <location>
        <begin position="529"/>
        <end position="556"/>
    </location>
</feature>
<dbReference type="Gene3D" id="4.10.240.10">
    <property type="entry name" value="Zn(2)-C6 fungal-type DNA-binding domain"/>
    <property type="match status" value="1"/>
</dbReference>
<dbReference type="OrthoDB" id="5296287at2759"/>
<dbReference type="PROSITE" id="PS50048">
    <property type="entry name" value="ZN2_CY6_FUNGAL_2"/>
    <property type="match status" value="1"/>
</dbReference>
<keyword evidence="2" id="KW-0539">Nucleus</keyword>
<organism evidence="5 6">
    <name type="scientific">Botryosphaeria dothidea</name>
    <dbReference type="NCBI Taxonomy" id="55169"/>
    <lineage>
        <taxon>Eukaryota</taxon>
        <taxon>Fungi</taxon>
        <taxon>Dikarya</taxon>
        <taxon>Ascomycota</taxon>
        <taxon>Pezizomycotina</taxon>
        <taxon>Dothideomycetes</taxon>
        <taxon>Dothideomycetes incertae sedis</taxon>
        <taxon>Botryosphaeriales</taxon>
        <taxon>Botryosphaeriaceae</taxon>
        <taxon>Botryosphaeria</taxon>
    </lineage>
</organism>
<feature type="compositionally biased region" description="Polar residues" evidence="3">
    <location>
        <begin position="19"/>
        <end position="28"/>
    </location>
</feature>
<dbReference type="SMART" id="SM00066">
    <property type="entry name" value="GAL4"/>
    <property type="match status" value="1"/>
</dbReference>
<comment type="caution">
    <text evidence="5">The sequence shown here is derived from an EMBL/GenBank/DDBJ whole genome shotgun (WGS) entry which is preliminary data.</text>
</comment>
<accession>A0A8H4J0V1</accession>
<feature type="region of interest" description="Disordered" evidence="3">
    <location>
        <begin position="1"/>
        <end position="83"/>
    </location>
</feature>
<dbReference type="CDD" id="cd12148">
    <property type="entry name" value="fungal_TF_MHR"/>
    <property type="match status" value="1"/>
</dbReference>
<dbReference type="GO" id="GO:0000981">
    <property type="term" value="F:DNA-binding transcription factor activity, RNA polymerase II-specific"/>
    <property type="evidence" value="ECO:0007669"/>
    <property type="project" value="InterPro"/>
</dbReference>
<feature type="compositionally biased region" description="Basic and acidic residues" evidence="3">
    <location>
        <begin position="7"/>
        <end position="18"/>
    </location>
</feature>